<proteinExistence type="predicted"/>
<dbReference type="PANTHER" id="PTHR48235:SF1">
    <property type="entry name" value="OS01G0916700 PROTEIN"/>
    <property type="match status" value="1"/>
</dbReference>
<sequence>MIDDENDWILGIGTVIVPVLVGDGKLLEVLQETECDVLEEEEDDDPIFVLTDEWREFFARSEAKRKLVINTLSSFKVVRGNEKYFDKREGFQKMLQN</sequence>
<dbReference type="PANTHER" id="PTHR48235">
    <property type="entry name" value="OS01G0916700 PROTEIN"/>
    <property type="match status" value="1"/>
</dbReference>
<dbReference type="EMBL" id="CAWUPB010001173">
    <property type="protein sequence ID" value="CAK7349400.1"/>
    <property type="molecule type" value="Genomic_DNA"/>
</dbReference>
<organism evidence="1 2">
    <name type="scientific">Dovyalis caffra</name>
    <dbReference type="NCBI Taxonomy" id="77055"/>
    <lineage>
        <taxon>Eukaryota</taxon>
        <taxon>Viridiplantae</taxon>
        <taxon>Streptophyta</taxon>
        <taxon>Embryophyta</taxon>
        <taxon>Tracheophyta</taxon>
        <taxon>Spermatophyta</taxon>
        <taxon>Magnoliopsida</taxon>
        <taxon>eudicotyledons</taxon>
        <taxon>Gunneridae</taxon>
        <taxon>Pentapetalae</taxon>
        <taxon>rosids</taxon>
        <taxon>fabids</taxon>
        <taxon>Malpighiales</taxon>
        <taxon>Salicaceae</taxon>
        <taxon>Flacourtieae</taxon>
        <taxon>Dovyalis</taxon>
    </lineage>
</organism>
<dbReference type="Proteomes" id="UP001314170">
    <property type="component" value="Unassembled WGS sequence"/>
</dbReference>
<protein>
    <submittedName>
        <fullName evidence="1">Uncharacterized protein</fullName>
    </submittedName>
</protein>
<evidence type="ECO:0000313" key="1">
    <source>
        <dbReference type="EMBL" id="CAK7349400.1"/>
    </source>
</evidence>
<accession>A0AAV1SFX6</accession>
<comment type="caution">
    <text evidence="1">The sequence shown here is derived from an EMBL/GenBank/DDBJ whole genome shotgun (WGS) entry which is preliminary data.</text>
</comment>
<reference evidence="1 2" key="1">
    <citation type="submission" date="2024-01" db="EMBL/GenBank/DDBJ databases">
        <authorList>
            <person name="Waweru B."/>
        </authorList>
    </citation>
    <scope>NUCLEOTIDE SEQUENCE [LARGE SCALE GENOMIC DNA]</scope>
</reference>
<evidence type="ECO:0000313" key="2">
    <source>
        <dbReference type="Proteomes" id="UP001314170"/>
    </source>
</evidence>
<name>A0AAV1SFX6_9ROSI</name>
<gene>
    <name evidence="1" type="ORF">DCAF_LOCUS22114</name>
</gene>
<dbReference type="AlphaFoldDB" id="A0AAV1SFX6"/>
<keyword evidence="2" id="KW-1185">Reference proteome</keyword>